<feature type="non-terminal residue" evidence="1">
    <location>
        <position position="1"/>
    </location>
</feature>
<gene>
    <name evidence="1" type="ORF">CJP16_22090</name>
</gene>
<keyword evidence="2" id="KW-1185">Reference proteome</keyword>
<name>A0A2N3ILX6_AERSO</name>
<evidence type="ECO:0000313" key="2">
    <source>
        <dbReference type="Proteomes" id="UP000233467"/>
    </source>
</evidence>
<organism evidence="1 2">
    <name type="scientific">Aeromonas sobria</name>
    <dbReference type="NCBI Taxonomy" id="646"/>
    <lineage>
        <taxon>Bacteria</taxon>
        <taxon>Pseudomonadati</taxon>
        <taxon>Pseudomonadota</taxon>
        <taxon>Gammaproteobacteria</taxon>
        <taxon>Aeromonadales</taxon>
        <taxon>Aeromonadaceae</taxon>
        <taxon>Aeromonas</taxon>
    </lineage>
</organism>
<dbReference type="Proteomes" id="UP000233467">
    <property type="component" value="Unassembled WGS sequence"/>
</dbReference>
<dbReference type="EMBL" id="NQMM01000084">
    <property type="protein sequence ID" value="PKQ71391.1"/>
    <property type="molecule type" value="Genomic_DNA"/>
</dbReference>
<protein>
    <submittedName>
        <fullName evidence="1">Transposase</fullName>
    </submittedName>
</protein>
<proteinExistence type="predicted"/>
<dbReference type="AlphaFoldDB" id="A0A2N3ILX6"/>
<comment type="caution">
    <text evidence="1">The sequence shown here is derived from an EMBL/GenBank/DDBJ whole genome shotgun (WGS) entry which is preliminary data.</text>
</comment>
<evidence type="ECO:0000313" key="1">
    <source>
        <dbReference type="EMBL" id="PKQ71391.1"/>
    </source>
</evidence>
<reference evidence="1 2" key="1">
    <citation type="journal article" date="2017" name="Front. Microbiol.">
        <title>Strong Genomic and Phenotypic Heterogeneity in the Aeromonas sobria Species Complex.</title>
        <authorList>
            <person name="Gauthier J."/>
            <person name="Vincent A.T."/>
            <person name="Charette S.J."/>
            <person name="Derome N."/>
        </authorList>
    </citation>
    <scope>NUCLEOTIDE SEQUENCE [LARGE SCALE GENOMIC DNA]</scope>
    <source>
        <strain evidence="1 2">TM18</strain>
    </source>
</reference>
<sequence length="34" mass="3740">VDSIDQRNNHVKACRCGGLLNEANIYSKGKSVCF</sequence>
<accession>A0A2N3ILX6</accession>